<accession>A0A2V3PLY6</accession>
<dbReference type="Proteomes" id="UP000247973">
    <property type="component" value="Unassembled WGS sequence"/>
</dbReference>
<dbReference type="AlphaFoldDB" id="A0A2V3PLY6"/>
<name>A0A2V3PLY6_9BACT</name>
<protein>
    <submittedName>
        <fullName evidence="1">Uncharacterized protein</fullName>
    </submittedName>
</protein>
<dbReference type="RefSeq" id="WP_110311837.1">
    <property type="nucleotide sequence ID" value="NZ_QICL01000025.1"/>
</dbReference>
<gene>
    <name evidence="1" type="ORF">CLV62_12549</name>
</gene>
<comment type="caution">
    <text evidence="1">The sequence shown here is derived from an EMBL/GenBank/DDBJ whole genome shotgun (WGS) entry which is preliminary data.</text>
</comment>
<organism evidence="1 2">
    <name type="scientific">Dysgonomonas alginatilytica</name>
    <dbReference type="NCBI Taxonomy" id="1605892"/>
    <lineage>
        <taxon>Bacteria</taxon>
        <taxon>Pseudomonadati</taxon>
        <taxon>Bacteroidota</taxon>
        <taxon>Bacteroidia</taxon>
        <taxon>Bacteroidales</taxon>
        <taxon>Dysgonomonadaceae</taxon>
        <taxon>Dysgonomonas</taxon>
    </lineage>
</organism>
<dbReference type="OrthoDB" id="1492011at2"/>
<evidence type="ECO:0000313" key="2">
    <source>
        <dbReference type="Proteomes" id="UP000247973"/>
    </source>
</evidence>
<sequence length="236" mass="28196">MIANSQNEALLILANSTKEKVEWAEYANYCSDREKGLRKTAFEHLNTFIKDAQKWVLTQRIEFVSYIFPYFETVQDADYGGFPQPLSEKVIKPTLEEWCALENEDNRPFRWYGKYYKSEDHLFKALELNPLDDMARSTIISWWSYQIYYSVHHLPDYYIGDPYEDILLSNKIKEQINLLNDGKVKLRLEKALEEDLELVRNYIEWKELGHLDFDKWGEENQKSTGYGLTRTYYYTK</sequence>
<dbReference type="EMBL" id="QICL01000025">
    <property type="protein sequence ID" value="PXV61216.1"/>
    <property type="molecule type" value="Genomic_DNA"/>
</dbReference>
<reference evidence="1 2" key="1">
    <citation type="submission" date="2018-03" db="EMBL/GenBank/DDBJ databases">
        <title>Genomic Encyclopedia of Archaeal and Bacterial Type Strains, Phase II (KMG-II): from individual species to whole genera.</title>
        <authorList>
            <person name="Goeker M."/>
        </authorList>
    </citation>
    <scope>NUCLEOTIDE SEQUENCE [LARGE SCALE GENOMIC DNA]</scope>
    <source>
        <strain evidence="1 2">DSM 100214</strain>
    </source>
</reference>
<proteinExistence type="predicted"/>
<keyword evidence="2" id="KW-1185">Reference proteome</keyword>
<evidence type="ECO:0000313" key="1">
    <source>
        <dbReference type="EMBL" id="PXV61216.1"/>
    </source>
</evidence>